<dbReference type="Proteomes" id="UP000664601">
    <property type="component" value="Unassembled WGS sequence"/>
</dbReference>
<feature type="transmembrane region" description="Helical" evidence="1">
    <location>
        <begin position="71"/>
        <end position="97"/>
    </location>
</feature>
<evidence type="ECO:0000256" key="1">
    <source>
        <dbReference type="SAM" id="Phobius"/>
    </source>
</evidence>
<evidence type="ECO:0000259" key="2">
    <source>
        <dbReference type="Pfam" id="PF14317"/>
    </source>
</evidence>
<dbReference type="Pfam" id="PF14317">
    <property type="entry name" value="YcxB"/>
    <property type="match status" value="1"/>
</dbReference>
<evidence type="ECO:0000313" key="4">
    <source>
        <dbReference type="Proteomes" id="UP000664601"/>
    </source>
</evidence>
<dbReference type="InterPro" id="IPR025588">
    <property type="entry name" value="YcxB-like_C"/>
</dbReference>
<organism evidence="3 4">
    <name type="scientific">Candidatus Enterococcus moelleringii</name>
    <dbReference type="NCBI Taxonomy" id="2815325"/>
    <lineage>
        <taxon>Bacteria</taxon>
        <taxon>Bacillati</taxon>
        <taxon>Bacillota</taxon>
        <taxon>Bacilli</taxon>
        <taxon>Lactobacillales</taxon>
        <taxon>Enterococcaceae</taxon>
        <taxon>Enterococcus</taxon>
    </lineage>
</organism>
<keyword evidence="4" id="KW-1185">Reference proteome</keyword>
<sequence>MIEVSNKLSEADWLDFNEVYVRHLSKKRVSRAMSVLPIYLLLLLYFVYRLISELNLYMNTLYFPLNQALRLAAGRIFVVIVIGLICAYALFHVYAYYSSNYLRKKLRKQMDPATFEESRICLTDESIGTYSSSTDLRLSWEKVTKLVYTDKLIVLYGPGMVCIIIAKECLTEEELTSVEAKIDSRCSGEVVKLG</sequence>
<comment type="caution">
    <text evidence="3">The sequence shown here is derived from an EMBL/GenBank/DDBJ whole genome shotgun (WGS) entry which is preliminary data.</text>
</comment>
<keyword evidence="1" id="KW-1133">Transmembrane helix</keyword>
<name>A0ABS3LAZ9_9ENTE</name>
<keyword evidence="1" id="KW-0812">Transmembrane</keyword>
<keyword evidence="1" id="KW-0472">Membrane</keyword>
<feature type="domain" description="YcxB-like C-terminal" evidence="2">
    <location>
        <begin position="122"/>
        <end position="175"/>
    </location>
</feature>
<accession>A0ABS3LAZ9</accession>
<protein>
    <submittedName>
        <fullName evidence="3">YcxB family protein</fullName>
    </submittedName>
</protein>
<dbReference type="EMBL" id="JAFREM010000013">
    <property type="protein sequence ID" value="MBO1306240.1"/>
    <property type="molecule type" value="Genomic_DNA"/>
</dbReference>
<dbReference type="RefSeq" id="WP_207673169.1">
    <property type="nucleotide sequence ID" value="NZ_JAFREM010000013.1"/>
</dbReference>
<feature type="transmembrane region" description="Helical" evidence="1">
    <location>
        <begin position="32"/>
        <end position="51"/>
    </location>
</feature>
<gene>
    <name evidence="3" type="ORF">JZO70_08720</name>
</gene>
<evidence type="ECO:0000313" key="3">
    <source>
        <dbReference type="EMBL" id="MBO1306240.1"/>
    </source>
</evidence>
<reference evidence="3 4" key="1">
    <citation type="submission" date="2021-03" db="EMBL/GenBank/DDBJ databases">
        <title>Enterococcal diversity collection.</title>
        <authorList>
            <person name="Gilmore M.S."/>
            <person name="Schwartzman J."/>
            <person name="Van Tyne D."/>
            <person name="Martin M."/>
            <person name="Earl A.M."/>
            <person name="Manson A.L."/>
            <person name="Straub T."/>
            <person name="Salamzade R."/>
            <person name="Saavedra J."/>
            <person name="Lebreton F."/>
            <person name="Prichula J."/>
            <person name="Schaufler K."/>
            <person name="Gaca A."/>
            <person name="Sgardioli B."/>
            <person name="Wagenaar J."/>
            <person name="Strong T."/>
        </authorList>
    </citation>
    <scope>NUCLEOTIDE SEQUENCE [LARGE SCALE GENOMIC DNA]</scope>
    <source>
        <strain evidence="3 4">669A</strain>
    </source>
</reference>
<proteinExistence type="predicted"/>